<reference evidence="2 3" key="1">
    <citation type="journal article" date="2013" name="Genome Announc.">
        <title>Draft Genome of the Nitrogen-Fixing Bacterium Pseudomonas stutzeri Strain KOS6 Isolated from Industrial Hydrocarbon Sludge.</title>
        <authorList>
            <person name="Grigoryeva T.V."/>
            <person name="Laikov A.V."/>
            <person name="Naumova R.P."/>
            <person name="Manolov A.I."/>
            <person name="Larin A.K."/>
            <person name="Karpova I.Y."/>
            <person name="Semashko T.A."/>
            <person name="Alexeev D.G."/>
            <person name="Kostryukova E.S."/>
            <person name="Muller R."/>
            <person name="Govorun V.M."/>
        </authorList>
    </citation>
    <scope>NUCLEOTIDE SEQUENCE [LARGE SCALE GENOMIC DNA]</scope>
    <source>
        <strain evidence="2 3">KOS6</strain>
    </source>
</reference>
<dbReference type="Proteomes" id="UP000026923">
    <property type="component" value="Unassembled WGS sequence"/>
</dbReference>
<dbReference type="Pfam" id="PF01402">
    <property type="entry name" value="RHH_1"/>
    <property type="match status" value="1"/>
</dbReference>
<dbReference type="HOGENOM" id="CLU_3204214_0_0_6"/>
<sequence length="45" mass="5159">MFSILLPPADLESLRGLADETGETVAYHVREAIRRYLRASKRDQL</sequence>
<evidence type="ECO:0000259" key="1">
    <source>
        <dbReference type="Pfam" id="PF01402"/>
    </source>
</evidence>
<feature type="domain" description="Ribbon-helix-helix protein CopG" evidence="1">
    <location>
        <begin position="2"/>
        <end position="38"/>
    </location>
</feature>
<dbReference type="RefSeq" id="WP_003294524.1">
    <property type="nucleotide sequence ID" value="NZ_KK020675.1"/>
</dbReference>
<evidence type="ECO:0000313" key="3">
    <source>
        <dbReference type="Proteomes" id="UP000026923"/>
    </source>
</evidence>
<dbReference type="AlphaFoldDB" id="A0A061JJK7"/>
<dbReference type="InterPro" id="IPR002145">
    <property type="entry name" value="CopG"/>
</dbReference>
<proteinExistence type="predicted"/>
<protein>
    <recommendedName>
        <fullName evidence="1">Ribbon-helix-helix protein CopG domain-containing protein</fullName>
    </recommendedName>
</protein>
<comment type="caution">
    <text evidence="2">The sequence shown here is derived from an EMBL/GenBank/DDBJ whole genome shotgun (WGS) entry which is preliminary data.</text>
</comment>
<name>A0A061JJK7_STUST</name>
<evidence type="ECO:0000313" key="2">
    <source>
        <dbReference type="EMBL" id="EWC39361.1"/>
    </source>
</evidence>
<organism evidence="2 3">
    <name type="scientific">Stutzerimonas stutzeri KOS6</name>
    <dbReference type="NCBI Taxonomy" id="1218352"/>
    <lineage>
        <taxon>Bacteria</taxon>
        <taxon>Pseudomonadati</taxon>
        <taxon>Pseudomonadota</taxon>
        <taxon>Gammaproteobacteria</taxon>
        <taxon>Pseudomonadales</taxon>
        <taxon>Pseudomonadaceae</taxon>
        <taxon>Stutzerimonas</taxon>
    </lineage>
</organism>
<gene>
    <name evidence="2" type="ORF">B597_020660</name>
</gene>
<dbReference type="GO" id="GO:0006355">
    <property type="term" value="P:regulation of DNA-templated transcription"/>
    <property type="evidence" value="ECO:0007669"/>
    <property type="project" value="InterPro"/>
</dbReference>
<dbReference type="EMBL" id="AMCZ02000042">
    <property type="protein sequence ID" value="EWC39361.1"/>
    <property type="molecule type" value="Genomic_DNA"/>
</dbReference>
<accession>A0A061JJK7</accession>